<gene>
    <name evidence="1" type="ORF">ENM31_03160</name>
</gene>
<organism evidence="1">
    <name type="scientific">Caldiarchaeum subterraneum</name>
    <dbReference type="NCBI Taxonomy" id="311458"/>
    <lineage>
        <taxon>Archaea</taxon>
        <taxon>Nitrososphaerota</taxon>
        <taxon>Candidatus Caldarchaeales</taxon>
        <taxon>Candidatus Caldarchaeaceae</taxon>
        <taxon>Candidatus Caldarchaeum</taxon>
    </lineage>
</organism>
<proteinExistence type="predicted"/>
<dbReference type="Pfam" id="PF06677">
    <property type="entry name" value="Auto_anti-p27"/>
    <property type="match status" value="1"/>
</dbReference>
<dbReference type="InterPro" id="IPR009563">
    <property type="entry name" value="SSSCA1"/>
</dbReference>
<evidence type="ECO:0008006" key="2">
    <source>
        <dbReference type="Google" id="ProtNLM"/>
    </source>
</evidence>
<sequence>MPSDDDYIKRMSDALRSGAKMLSEICPVCNSPLFEVRNELRCIRCDKPVVRVHEDSEVLVASTPLTLSRLENALSSKIDLLTTLLQRASDPEEIRVLSESLSSLLKLFHESRRLAETLRKQ</sequence>
<evidence type="ECO:0000313" key="1">
    <source>
        <dbReference type="EMBL" id="HHM44281.1"/>
    </source>
</evidence>
<accession>A0A7J3VSV4</accession>
<comment type="caution">
    <text evidence="1">The sequence shown here is derived from an EMBL/GenBank/DDBJ whole genome shotgun (WGS) entry which is preliminary data.</text>
</comment>
<dbReference type="AlphaFoldDB" id="A0A7J3VSV4"/>
<reference evidence="1" key="1">
    <citation type="journal article" date="2020" name="mSystems">
        <title>Genome- and Community-Level Interaction Insights into Carbon Utilization and Element Cycling Functions of Hydrothermarchaeota in Hydrothermal Sediment.</title>
        <authorList>
            <person name="Zhou Z."/>
            <person name="Liu Y."/>
            <person name="Xu W."/>
            <person name="Pan J."/>
            <person name="Luo Z.H."/>
            <person name="Li M."/>
        </authorList>
    </citation>
    <scope>NUCLEOTIDE SEQUENCE [LARGE SCALE GENOMIC DNA]</scope>
    <source>
        <strain evidence="1">SpSt-1074</strain>
    </source>
</reference>
<dbReference type="EMBL" id="DRXH01000109">
    <property type="protein sequence ID" value="HHM44281.1"/>
    <property type="molecule type" value="Genomic_DNA"/>
</dbReference>
<name>A0A7J3VSV4_CALS0</name>
<protein>
    <recommendedName>
        <fullName evidence="2">Sjogrens syndrome scleroderma autoantigen 1</fullName>
    </recommendedName>
</protein>